<organism evidence="2 3">
    <name type="scientific">Cryptococcus gattii EJB2</name>
    <dbReference type="NCBI Taxonomy" id="1296103"/>
    <lineage>
        <taxon>Eukaryota</taxon>
        <taxon>Fungi</taxon>
        <taxon>Dikarya</taxon>
        <taxon>Basidiomycota</taxon>
        <taxon>Agaricomycotina</taxon>
        <taxon>Tremellomycetes</taxon>
        <taxon>Tremellales</taxon>
        <taxon>Cryptococcaceae</taxon>
        <taxon>Cryptococcus</taxon>
        <taxon>Cryptococcus gattii species complex</taxon>
    </lineage>
</organism>
<proteinExistence type="predicted"/>
<keyword evidence="3" id="KW-1185">Reference proteome</keyword>
<dbReference type="EMBL" id="KN848777">
    <property type="protein sequence ID" value="KIR76777.1"/>
    <property type="molecule type" value="Genomic_DNA"/>
</dbReference>
<sequence>MSFFNRSAAPFPMMLPRAQIDKDDEPSAVRINVTEDNTMALSGLDNQISMNPSPSFDTVRACYEHFVARQPKHESSQYIRTLSGTFTLFLNLSFTILRTLTSIGLIAAVDATMKVANKASVYSRTSNGKMQVVNPFAGGLLTGVNEDKELVFWEFLPNNFPSEMQGPLLEFAERYQLLGQNFGGLGEVVVDRCCDFRRRIREALPEVSVVQDFYHVKEQIMRTLPANSDRRSALSVGLTRAIVSSWANKKGNPAQYRAIEEQLTRMNDLRNHFMSTPFATPVFRLTFDIQAKHVRGGCLQRRHPHLPSHTSGNENWHKRLGDLVRGKASSLTTIQDLLADGILRYNVKVDIYNLSQPADSPSRQFRAALASSHHVFVMNNLLRQRETLYGVPQPLLLNVAPHHRFGLVPRQPPGEFDGDPEKRYQFLKENLMTIHEKHRGDEEEDKDGIGGQLSVDEDCLFLGVTLNGDADVLVDPESLIPPDPRTPSPRKRSAHTAS</sequence>
<protein>
    <submittedName>
        <fullName evidence="2">Uncharacterized protein</fullName>
    </submittedName>
</protein>
<name>A0ABR5BMB4_9TREE</name>
<accession>A0ABR5BMB4</accession>
<feature type="compositionally biased region" description="Basic residues" evidence="1">
    <location>
        <begin position="488"/>
        <end position="498"/>
    </location>
</feature>
<reference evidence="2 3" key="1">
    <citation type="submission" date="2015-01" db="EMBL/GenBank/DDBJ databases">
        <title>The Genome Sequence of Cryptococcus gattii EJB2.</title>
        <authorList>
            <consortium name="The Broad Institute Genomics Platform"/>
            <person name="Cuomo C."/>
            <person name="Litvintseva A."/>
            <person name="Chen Y."/>
            <person name="Heitman J."/>
            <person name="Sun S."/>
            <person name="Springer D."/>
            <person name="Dromer F."/>
            <person name="Young S."/>
            <person name="Zeng Q."/>
            <person name="Gargeya S."/>
            <person name="Abouelleil A."/>
            <person name="Alvarado L."/>
            <person name="Chapman S.B."/>
            <person name="Gainer-Dewar J."/>
            <person name="Goldberg J."/>
            <person name="Griggs A."/>
            <person name="Gujja S."/>
            <person name="Hansen M."/>
            <person name="Howarth C."/>
            <person name="Imamovic A."/>
            <person name="Larimer J."/>
            <person name="Murphy C."/>
            <person name="Naylor J."/>
            <person name="Pearson M."/>
            <person name="Priest M."/>
            <person name="Roberts A."/>
            <person name="Saif S."/>
            <person name="Shea T."/>
            <person name="Sykes S."/>
            <person name="Wortman J."/>
            <person name="Nusbaum C."/>
            <person name="Birren B."/>
        </authorList>
    </citation>
    <scope>NUCLEOTIDE SEQUENCE [LARGE SCALE GENOMIC DNA]</scope>
    <source>
        <strain evidence="2 3">EJB2</strain>
    </source>
</reference>
<evidence type="ECO:0000256" key="1">
    <source>
        <dbReference type="SAM" id="MobiDB-lite"/>
    </source>
</evidence>
<dbReference type="Proteomes" id="UP000054272">
    <property type="component" value="Unassembled WGS sequence"/>
</dbReference>
<gene>
    <name evidence="2" type="ORF">I306_06248</name>
</gene>
<feature type="region of interest" description="Disordered" evidence="1">
    <location>
        <begin position="474"/>
        <end position="498"/>
    </location>
</feature>
<evidence type="ECO:0000313" key="3">
    <source>
        <dbReference type="Proteomes" id="UP000054272"/>
    </source>
</evidence>
<evidence type="ECO:0000313" key="2">
    <source>
        <dbReference type="EMBL" id="KIR76777.1"/>
    </source>
</evidence>